<keyword evidence="1" id="KW-0732">Signal</keyword>
<feature type="chain" id="PRO_5002637897" description="Ysc84 actin-binding domain-containing protein" evidence="1">
    <location>
        <begin position="21"/>
        <end position="181"/>
    </location>
</feature>
<dbReference type="RefSeq" id="WP_011771772.1">
    <property type="nucleotide sequence ID" value="NC_008709.1"/>
</dbReference>
<dbReference type="EMBL" id="CP000510">
    <property type="protein sequence ID" value="ABM05224.1"/>
    <property type="molecule type" value="Genomic_DNA"/>
</dbReference>
<evidence type="ECO:0000259" key="2">
    <source>
        <dbReference type="Pfam" id="PF04366"/>
    </source>
</evidence>
<evidence type="ECO:0000313" key="4">
    <source>
        <dbReference type="Proteomes" id="UP000000639"/>
    </source>
</evidence>
<name>A1T0F9_PSYIN</name>
<protein>
    <recommendedName>
        <fullName evidence="2">Ysc84 actin-binding domain-containing protein</fullName>
    </recommendedName>
</protein>
<reference evidence="3 4" key="1">
    <citation type="submission" date="2007-01" db="EMBL/GenBank/DDBJ databases">
        <title>Complete sequence of Psychromonas ingrahamii 37.</title>
        <authorList>
            <consortium name="US DOE Joint Genome Institute"/>
            <person name="Copeland A."/>
            <person name="Lucas S."/>
            <person name="Lapidus A."/>
            <person name="Barry K."/>
            <person name="Detter J.C."/>
            <person name="Glavina del Rio T."/>
            <person name="Hammon N."/>
            <person name="Israni S."/>
            <person name="Dalin E."/>
            <person name="Tice H."/>
            <person name="Pitluck S."/>
            <person name="Thompson L.S."/>
            <person name="Brettin T."/>
            <person name="Bruce D."/>
            <person name="Han C."/>
            <person name="Tapia R."/>
            <person name="Schmutz J."/>
            <person name="Larimer F."/>
            <person name="Land M."/>
            <person name="Hauser L."/>
            <person name="Kyrpides N."/>
            <person name="Ivanova N."/>
            <person name="Staley J."/>
            <person name="Richardson P."/>
        </authorList>
    </citation>
    <scope>NUCLEOTIDE SEQUENCE [LARGE SCALE GENOMIC DNA]</scope>
    <source>
        <strain evidence="3 4">37</strain>
    </source>
</reference>
<dbReference type="eggNOG" id="COG2930">
    <property type="taxonomic scope" value="Bacteria"/>
</dbReference>
<sequence>MKKWLALCAGGLLLSFQVAADQYQTTIEQFQRSPSTADFFDNAYGYAVFPTIGKGGIGLGGAYGEGQVYSGGRPTGSVNMIQISLGFQLGGQAFSQIIFLQDKRAYDAFTAGSFEFGAQASAVALTFGTSAQAGSTGTGAALGKQQSKANYVGGFAVFTLAKGGLMYEASIAGQKFNFKAD</sequence>
<dbReference type="AlphaFoldDB" id="A1T0F9"/>
<organism evidence="3 4">
    <name type="scientific">Psychromonas ingrahamii (strain DSM 17664 / CCUG 51855 / 37)</name>
    <dbReference type="NCBI Taxonomy" id="357804"/>
    <lineage>
        <taxon>Bacteria</taxon>
        <taxon>Pseudomonadati</taxon>
        <taxon>Pseudomonadota</taxon>
        <taxon>Gammaproteobacteria</taxon>
        <taxon>Alteromonadales</taxon>
        <taxon>Psychromonadaceae</taxon>
        <taxon>Psychromonas</taxon>
    </lineage>
</organism>
<proteinExistence type="predicted"/>
<evidence type="ECO:0000256" key="1">
    <source>
        <dbReference type="SAM" id="SignalP"/>
    </source>
</evidence>
<evidence type="ECO:0000313" key="3">
    <source>
        <dbReference type="EMBL" id="ABM05224.1"/>
    </source>
</evidence>
<accession>A1T0F9</accession>
<dbReference type="HOGENOM" id="CLU_100198_0_0_6"/>
<feature type="signal peptide" evidence="1">
    <location>
        <begin position="1"/>
        <end position="20"/>
    </location>
</feature>
<keyword evidence="4" id="KW-1185">Reference proteome</keyword>
<gene>
    <name evidence="3" type="ordered locus">Ping_3541</name>
</gene>
<dbReference type="OrthoDB" id="5405772at2"/>
<dbReference type="STRING" id="357804.Ping_3541"/>
<dbReference type="KEGG" id="pin:Ping_3541"/>
<dbReference type="InterPro" id="IPR007461">
    <property type="entry name" value="Ysc84_actin-binding"/>
</dbReference>
<feature type="domain" description="Ysc84 actin-binding" evidence="2">
    <location>
        <begin position="83"/>
        <end position="175"/>
    </location>
</feature>
<dbReference type="Proteomes" id="UP000000639">
    <property type="component" value="Chromosome"/>
</dbReference>
<dbReference type="Pfam" id="PF04366">
    <property type="entry name" value="Ysc84"/>
    <property type="match status" value="1"/>
</dbReference>